<dbReference type="GO" id="GO:0005737">
    <property type="term" value="C:cytoplasm"/>
    <property type="evidence" value="ECO:0007669"/>
    <property type="project" value="TreeGrafter"/>
</dbReference>
<dbReference type="PANTHER" id="PTHR15688">
    <property type="entry name" value="KINETOCHORE-ASSOCIATED PROTEIN 1"/>
    <property type="match status" value="1"/>
</dbReference>
<evidence type="ECO:0000259" key="2">
    <source>
        <dbReference type="Pfam" id="PF24516"/>
    </source>
</evidence>
<dbReference type="Pfam" id="PF24520">
    <property type="entry name" value="ARM_KNTC1_1st"/>
    <property type="match status" value="1"/>
</dbReference>
<feature type="domain" description="KNTC1 second ARM-repeats" evidence="2">
    <location>
        <begin position="768"/>
        <end position="940"/>
    </location>
</feature>
<dbReference type="GO" id="GO:0031267">
    <property type="term" value="F:small GTPase binding"/>
    <property type="evidence" value="ECO:0007669"/>
    <property type="project" value="TreeGrafter"/>
</dbReference>
<organism evidence="4 5">
    <name type="scientific">Meloidogyne incognita</name>
    <name type="common">Southern root-knot nematode worm</name>
    <name type="synonym">Oxyuris incognita</name>
    <dbReference type="NCBI Taxonomy" id="6306"/>
    <lineage>
        <taxon>Eukaryota</taxon>
        <taxon>Metazoa</taxon>
        <taxon>Ecdysozoa</taxon>
        <taxon>Nematoda</taxon>
        <taxon>Chromadorea</taxon>
        <taxon>Rhabditida</taxon>
        <taxon>Tylenchina</taxon>
        <taxon>Tylenchomorpha</taxon>
        <taxon>Tylenchoidea</taxon>
        <taxon>Meloidogynidae</taxon>
        <taxon>Meloidogyninae</taxon>
        <taxon>Meloidogyne</taxon>
        <taxon>Meloidogyne incognita group</taxon>
    </lineage>
</organism>
<dbReference type="GO" id="GO:1990423">
    <property type="term" value="C:RZZ complex"/>
    <property type="evidence" value="ECO:0007669"/>
    <property type="project" value="TreeGrafter"/>
</dbReference>
<dbReference type="PANTHER" id="PTHR15688:SF1">
    <property type="entry name" value="KINETOCHORE-ASSOCIATED PROTEIN 1"/>
    <property type="match status" value="1"/>
</dbReference>
<dbReference type="GO" id="GO:0005828">
    <property type="term" value="C:kinetochore microtubule"/>
    <property type="evidence" value="ECO:0007669"/>
    <property type="project" value="TreeGrafter"/>
</dbReference>
<dbReference type="WBParaSite" id="Minc3s00301g09724">
    <property type="protein sequence ID" value="Minc3s00301g09724"/>
    <property type="gene ID" value="Minc3s00301g09724"/>
</dbReference>
<dbReference type="InterPro" id="IPR055404">
    <property type="entry name" value="ARM_KNTC1_2nd"/>
</dbReference>
<accession>A0A914LA06</accession>
<dbReference type="Pfam" id="PF24516">
    <property type="entry name" value="ARM_KNTC1_2nd"/>
    <property type="match status" value="1"/>
</dbReference>
<sequence>MSCNKFVVIDQIPPIYQDSGTDLSQALSSYEVSTGKVLKNEGRSSDFVSPKIFCATRNNWLVLSIDSDLHVFDLSVGCVEFCLDSSKGRLNHSKGLKEKHSILTEEDGNVVELCFLPDRDVFMVLLSTGTILFMSPNNRYTHRQSVFPPLEGCSTCTVSTQNGYSTCVLDRQKSVLHFISIPSFDYSIRDELEFRDNFSGVELVRSIEIAFQFKCHFLVSSTNNFVLFPRDPGMVTSFSIHMEEINNYPENVDCFSSLFKIKQPVKIVKNFGCFVVALISNNLQFYNENYVLFYTLDLQDEHIVNVLDFEFLDVENFSEFATDVKLLLKVLTKNNDVEFMIRQVNQKEVQFSKICSEYTMMIPYSTPNDDSSIVYVDACPPKSRDMVFLRFVNHSQPLTRLHRLLDLKYFDDALSFAITYNLSVDLVYEAIIRQCQEKIQNAEDGNYEEATFIEMIKNLKLISDNDSAGDMIVASLPFLNCFAHINEILMFAKGLTITDEYTLKEIERLRFEFESFSLVYDKDNINYSRTSDWHNFYTSDTHKEFFDRFCEKGKIAEARTLFSRYGEISQNLMDKAAFNKLLIVFRDVIMANSTLCCDISQFMQTDLISVFLHIGQDDTKHICEDLCSFFISISLLLEEIEPKLFPKNALEFSKTFDRAIELLKEECQTPEKYIFLLHVLKQLDADEENCPPSSSISKLKKLIRDLTKLESILSKYQIPMNYSEYLAQDVSTICQRVLDRVRAAPSIHDYIQQFVFPFIEEHHLDKNEVLYNYIKNLSSSYRHVPTQKGGNTWDVLCLKITEQITDSNIRCRAILEIAVGTVPPWNNQLSTVVKNILSQEEKIDPKLLFLLRRQCSYADLGQIFIKYQIPLEARSKLICNSSVQQLLQFIFINSNNDMVDKLKDGFAIIEIYQLLQSITSTIDCYYIYAIVLVRQFTDEKEIKPLLDLFALVKSKEIMEAVATKFVTLLKNFLEPSKLKKIIIRRPVWISCLLAVLERFLPDTTDNRALMRSARNLRQLQNNHKIILGFNCLKNNEANIKLLDDFIEASSDKSIVEVIRFGTLLELPLKTSCVTLMRAQIRRNLPEAVLESLIYLLDNYHTSEKSIIENALEACTYVCWKFADVVRNDSKNANGDELIDYFINIISSFKEVLPKLIDWSVQLEEITLAQSFFTIIRYVNLFSFILNQINKETDTIPNVSFRPSSVEPNKSLVEKLQRTSIQMYTLDHRMGVLFPQNEGVFADSLAVVRAISAVGPSVVEPPFDSVQNDDYAKEECKSWEKLFSLLSNSHVLLEVYARQFANTLPCFNSNKQLHTIALTDIDRRIFNACKKIFSFPVADLHLAAHLLFSLSKTNMFKTLKDLRTWALTKKNVRYTLNLIRASLFVLIYTSQELTTIKQVASWFDSTLWQKRLFKQGVNLGNTQLKRETVFDLCAEFAKLILPSSILKEYCDETNGVDTASILLNYGIELCKFSSCLSGPSNTERFALCIETAKQSFEYVRAEEKSLLIINQTIRDICPYNYEALEILVNKMKEILESGVRLDEIADRINDAYMLFKFLKTYTRQGSIAPIEIRWYRHFVNPKYFDTSLLTKSGPIEAFDDTCGSVLNQTTISGGQENQQKEMSLLTEASLPPSSQKRLPYHIFTLEEKEPIERWQMPFIYSEVSIQNVQLWVSLIENTKCFLQHSRTSLLVAAINSHVKDIVKYNRELEDVDVEDMENLIYESHNRLSILKGLSTRFQKISLGKTKIGLIGMCCNILQKWTKNAKELQISPKEVDQFTQNSQTLLQVLAVLKTEFLLEKNQLLDSETNALTQKPEELIIYLLCSSKLDWGDVNCSDKYFYVIDQVSHIHSVNKENIFNELIDRWILSGSYDPLYGGGGIAQIVTPDLEATIDFMGTGSGGQMANNEDPLDVKVLPMLYDDMQIIRVVALLRRIENPKEKIVEISRKLKLDVSCLPGGYLTKIRIASCILRFVDADQMQELFKMNIGQFYREFIPVLNQRLSAIGHVEIPFNISQDSSF</sequence>
<reference evidence="5" key="1">
    <citation type="submission" date="2022-11" db="UniProtKB">
        <authorList>
            <consortium name="WormBaseParasite"/>
        </authorList>
    </citation>
    <scope>IDENTIFICATION</scope>
</reference>
<protein>
    <submittedName>
        <fullName evidence="5">RZZ complex subunit KNTC1/ROD C-terminal domain-containing protein</fullName>
    </submittedName>
</protein>
<evidence type="ECO:0000313" key="4">
    <source>
        <dbReference type="Proteomes" id="UP000887563"/>
    </source>
</evidence>
<dbReference type="Proteomes" id="UP000887563">
    <property type="component" value="Unplaced"/>
</dbReference>
<dbReference type="InterPro" id="IPR052802">
    <property type="entry name" value="KNTC1"/>
</dbReference>
<name>A0A914LA06_MELIC</name>
<keyword evidence="4" id="KW-1185">Reference proteome</keyword>
<proteinExistence type="predicted"/>
<dbReference type="InterPro" id="IPR055405">
    <property type="entry name" value="ARM_KNTC1_3rd"/>
</dbReference>
<dbReference type="Pfam" id="PF24515">
    <property type="entry name" value="ARM_KNTC1_3rd"/>
    <property type="match status" value="1"/>
</dbReference>
<evidence type="ECO:0000259" key="3">
    <source>
        <dbReference type="Pfam" id="PF24520"/>
    </source>
</evidence>
<dbReference type="GO" id="GO:0007094">
    <property type="term" value="P:mitotic spindle assembly checkpoint signaling"/>
    <property type="evidence" value="ECO:0007669"/>
    <property type="project" value="TreeGrafter"/>
</dbReference>
<dbReference type="GO" id="GO:0000070">
    <property type="term" value="P:mitotic sister chromatid segregation"/>
    <property type="evidence" value="ECO:0007669"/>
    <property type="project" value="TreeGrafter"/>
</dbReference>
<feature type="domain" description="KNTC1 third ARM-repeats" evidence="1">
    <location>
        <begin position="1328"/>
        <end position="1527"/>
    </location>
</feature>
<feature type="domain" description="KNTC1 first ARM-repeats" evidence="3">
    <location>
        <begin position="403"/>
        <end position="650"/>
    </location>
</feature>
<dbReference type="InterPro" id="IPR055403">
    <property type="entry name" value="ARM_KNTC1_1st"/>
</dbReference>
<evidence type="ECO:0000259" key="1">
    <source>
        <dbReference type="Pfam" id="PF24515"/>
    </source>
</evidence>
<dbReference type="GO" id="GO:1903394">
    <property type="term" value="P:protein localization to kinetochore involved in kinetochore assembly"/>
    <property type="evidence" value="ECO:0007669"/>
    <property type="project" value="TreeGrafter"/>
</dbReference>
<evidence type="ECO:0000313" key="5">
    <source>
        <dbReference type="WBParaSite" id="Minc3s00301g09724"/>
    </source>
</evidence>